<evidence type="ECO:0000313" key="4">
    <source>
        <dbReference type="EMBL" id="MCH6267180.1"/>
    </source>
</evidence>
<dbReference type="Proteomes" id="UP000677265">
    <property type="component" value="Unassembled WGS sequence"/>
</dbReference>
<keyword evidence="5" id="KW-1185">Reference proteome</keyword>
<keyword evidence="2" id="KW-0732">Signal</keyword>
<protein>
    <submittedName>
        <fullName evidence="3">Uncharacterized protein</fullName>
    </submittedName>
</protein>
<feature type="compositionally biased region" description="Polar residues" evidence="1">
    <location>
        <begin position="42"/>
        <end position="56"/>
    </location>
</feature>
<feature type="compositionally biased region" description="Polar residues" evidence="1">
    <location>
        <begin position="219"/>
        <end position="235"/>
    </location>
</feature>
<dbReference type="EMBL" id="JAGYPE020000031">
    <property type="protein sequence ID" value="MCH6267180.1"/>
    <property type="molecule type" value="Genomic_DNA"/>
</dbReference>
<feature type="compositionally biased region" description="Basic and acidic residues" evidence="1">
    <location>
        <begin position="134"/>
        <end position="147"/>
    </location>
</feature>
<feature type="compositionally biased region" description="Basic and acidic residues" evidence="1">
    <location>
        <begin position="196"/>
        <end position="208"/>
    </location>
</feature>
<comment type="caution">
    <text evidence="3">The sequence shown here is derived from an EMBL/GenBank/DDBJ whole genome shotgun (WGS) entry which is preliminary data.</text>
</comment>
<feature type="region of interest" description="Disordered" evidence="1">
    <location>
        <begin position="42"/>
        <end position="235"/>
    </location>
</feature>
<name>A0A942YBZ8_9BACI</name>
<accession>A0A942YBZ8</accession>
<evidence type="ECO:0000313" key="5">
    <source>
        <dbReference type="Proteomes" id="UP000677265"/>
    </source>
</evidence>
<evidence type="ECO:0000256" key="1">
    <source>
        <dbReference type="SAM" id="MobiDB-lite"/>
    </source>
</evidence>
<proteinExistence type="predicted"/>
<organism evidence="3">
    <name type="scientific">Neobacillus citreus</name>
    <dbReference type="NCBI Taxonomy" id="2833578"/>
    <lineage>
        <taxon>Bacteria</taxon>
        <taxon>Bacillati</taxon>
        <taxon>Bacillota</taxon>
        <taxon>Bacilli</taxon>
        <taxon>Bacillales</taxon>
        <taxon>Bacillaceae</taxon>
        <taxon>Neobacillus</taxon>
    </lineage>
</organism>
<feature type="signal peptide" evidence="2">
    <location>
        <begin position="1"/>
        <end position="25"/>
    </location>
</feature>
<dbReference type="AlphaFoldDB" id="A0A942YBZ8"/>
<dbReference type="EMBL" id="JAGYPE010000007">
    <property type="protein sequence ID" value="MBS4186262.1"/>
    <property type="molecule type" value="Genomic_DNA"/>
</dbReference>
<feature type="compositionally biased region" description="Polar residues" evidence="1">
    <location>
        <begin position="76"/>
        <end position="100"/>
    </location>
</feature>
<evidence type="ECO:0000256" key="2">
    <source>
        <dbReference type="SAM" id="SignalP"/>
    </source>
</evidence>
<reference evidence="3" key="1">
    <citation type="submission" date="2021-05" db="EMBL/GenBank/DDBJ databases">
        <title>Novel Bacillus species.</title>
        <authorList>
            <person name="Liu G."/>
        </authorList>
    </citation>
    <scope>NUCLEOTIDE SEQUENCE</scope>
    <source>
        <strain evidence="3 5">FJAT-50051</strain>
    </source>
</reference>
<gene>
    <name evidence="4" type="ORF">KHB02_016785</name>
    <name evidence="3" type="ORF">KHB02_33350</name>
</gene>
<sequence>MHFRHFLIPALMMGAALFLPGNAFAEKGEQNGPIQSNKEMVQTSETSKNSAAQANVPSIAESAKPIEKKVQVPEQAKQNSEAVKPLSSNATPKQVVSPQPANEKARALPAQANGNGYGLSDIKKNEKTVNPPGQEKKAAAQEKDSGFKTEQPPTYDMTENPSDHGTKDRLLSQEEEPNISNSNPAVSIESPSPAPVEKDNAPSSREELPPVDQAIDPVQRSTNTGGSSNDRVSTGIGTASLADKWFEWNKYFEIRLVQPFLSRHALLNTQWVNAPPSPPPQAAPFLKTVNRS</sequence>
<dbReference type="RefSeq" id="WP_213146095.1">
    <property type="nucleotide sequence ID" value="NZ_JAGYPE020000031.1"/>
</dbReference>
<feature type="compositionally biased region" description="Basic and acidic residues" evidence="1">
    <location>
        <begin position="161"/>
        <end position="172"/>
    </location>
</feature>
<evidence type="ECO:0000313" key="3">
    <source>
        <dbReference type="EMBL" id="MBS4186262.1"/>
    </source>
</evidence>
<feature type="chain" id="PRO_5044697367" evidence="2">
    <location>
        <begin position="26"/>
        <end position="292"/>
    </location>
</feature>